<evidence type="ECO:0000256" key="2">
    <source>
        <dbReference type="ARBA" id="ARBA00022898"/>
    </source>
</evidence>
<dbReference type="Pfam" id="PF00155">
    <property type="entry name" value="Aminotran_1_2"/>
    <property type="match status" value="1"/>
</dbReference>
<dbReference type="Gene3D" id="3.40.640.10">
    <property type="entry name" value="Type I PLP-dependent aspartate aminotransferase-like (Major domain)"/>
    <property type="match status" value="1"/>
</dbReference>
<evidence type="ECO:0000259" key="3">
    <source>
        <dbReference type="Pfam" id="PF00155"/>
    </source>
</evidence>
<feature type="domain" description="Cysteine-rich small" evidence="4">
    <location>
        <begin position="377"/>
        <end position="442"/>
    </location>
</feature>
<dbReference type="GeneID" id="84229369"/>
<comment type="cofactor">
    <cofactor evidence="1">
        <name>pyridoxal 5'-phosphate</name>
        <dbReference type="ChEBI" id="CHEBI:597326"/>
    </cofactor>
</comment>
<name>A0AA51YJY7_9EURY</name>
<organism evidence="5 6">
    <name type="scientific">Methanolobus mangrovi</name>
    <dbReference type="NCBI Taxonomy" id="3072977"/>
    <lineage>
        <taxon>Archaea</taxon>
        <taxon>Methanobacteriati</taxon>
        <taxon>Methanobacteriota</taxon>
        <taxon>Stenosarchaea group</taxon>
        <taxon>Methanomicrobia</taxon>
        <taxon>Methanosarcinales</taxon>
        <taxon>Methanosarcinaceae</taxon>
        <taxon>Methanolobus</taxon>
    </lineage>
</organism>
<keyword evidence="5" id="KW-0032">Aminotransferase</keyword>
<dbReference type="InterPro" id="IPR015422">
    <property type="entry name" value="PyrdxlP-dep_Trfase_small"/>
</dbReference>
<dbReference type="Gene3D" id="3.90.1150.10">
    <property type="entry name" value="Aspartate Aminotransferase, domain 1"/>
    <property type="match status" value="1"/>
</dbReference>
<dbReference type="GO" id="GO:0030170">
    <property type="term" value="F:pyridoxal phosphate binding"/>
    <property type="evidence" value="ECO:0007669"/>
    <property type="project" value="InterPro"/>
</dbReference>
<dbReference type="EMBL" id="CP133594">
    <property type="protein sequence ID" value="WMW23088.1"/>
    <property type="molecule type" value="Genomic_DNA"/>
</dbReference>
<dbReference type="KEGG" id="mmav:RE476_04470"/>
<accession>A0AA51YJY7</accession>
<evidence type="ECO:0000313" key="5">
    <source>
        <dbReference type="EMBL" id="WMW23088.1"/>
    </source>
</evidence>
<dbReference type="AlphaFoldDB" id="A0AA51YJY7"/>
<reference evidence="5" key="1">
    <citation type="submission" date="2023-08" db="EMBL/GenBank/DDBJ databases">
        <title>Methanolobus mangrovi sp. nov. and Methanolobus sediminis sp. nov, two novel methylotrophic methanogens isolated from mangrove sediments in China.</title>
        <authorList>
            <person name="Zhou J."/>
        </authorList>
    </citation>
    <scope>NUCLEOTIDE SEQUENCE</scope>
    <source>
        <strain evidence="5">FTZ2</strain>
    </source>
</reference>
<feature type="domain" description="Aminotransferase class I/classII large" evidence="3">
    <location>
        <begin position="4"/>
        <end position="343"/>
    </location>
</feature>
<keyword evidence="5" id="KW-0808">Transferase</keyword>
<protein>
    <submittedName>
        <fullName evidence="5">Aminotransferase class I/II-fold pyridoxal phosphate-dependent enzyme</fullName>
    </submittedName>
</protein>
<dbReference type="RefSeq" id="WP_309309204.1">
    <property type="nucleotide sequence ID" value="NZ_CP133594.1"/>
</dbReference>
<evidence type="ECO:0000313" key="6">
    <source>
        <dbReference type="Proteomes" id="UP001183006"/>
    </source>
</evidence>
<dbReference type="SUPFAM" id="SSF53383">
    <property type="entry name" value="PLP-dependent transferases"/>
    <property type="match status" value="1"/>
</dbReference>
<keyword evidence="6" id="KW-1185">Reference proteome</keyword>
<dbReference type="Proteomes" id="UP001183006">
    <property type="component" value="Chromosome"/>
</dbReference>
<keyword evidence="2" id="KW-0663">Pyridoxal phosphate</keyword>
<proteinExistence type="predicted"/>
<evidence type="ECO:0000256" key="1">
    <source>
        <dbReference type="ARBA" id="ARBA00001933"/>
    </source>
</evidence>
<dbReference type="InterPro" id="IPR015421">
    <property type="entry name" value="PyrdxlP-dep_Trfase_major"/>
</dbReference>
<dbReference type="InterPro" id="IPR015424">
    <property type="entry name" value="PyrdxlP-dep_Trfase"/>
</dbReference>
<dbReference type="GO" id="GO:0008483">
    <property type="term" value="F:transaminase activity"/>
    <property type="evidence" value="ECO:0007669"/>
    <property type="project" value="UniProtKB-KW"/>
</dbReference>
<dbReference type="Pfam" id="PF04071">
    <property type="entry name" value="zf-like"/>
    <property type="match status" value="1"/>
</dbReference>
<sequence length="462" mass="51210">MSETDMLDFSSNANPLGTPFDFKESELDKEQIIFDSIARSDQYPDNRYLELRTAAASFLGHGINFENIVPGNGSCELLRLIIGSVINEGDMIIVPSPSSGQYRHVAEIFGARVNSFTSKELLNLPRMTLDRAKIVIIENPNDPTGELTSRESLVEFAEKCAAHNTLLIVDESSIELADPAMSIADVALENDSLFVIRSVSNIIGMPGMRLAYGIASLSLAEVLNSARLSWNIGVVEEAIGISFLNLEGGSGCKYLSESRAFIKKERDYIIKRLSGIYGFDPIESSASYLLVDVKDLFVDSVRLTEGLASYGIMIRECGDFFDGSKRYVRISVRPRVEFEKLIRTLDDVFAELSREDAREKLEETIEHGGATAAGRGSCEYYPCHFTGQDCTFCFCPFYPCQNENTGGKLIESSTGGQVWSCEHCTLLHRSKVARMVLDALMADGDTDENIRRAWKEVIEPLL</sequence>
<gene>
    <name evidence="5" type="ORF">RE476_04470</name>
</gene>
<dbReference type="InterPro" id="IPR007212">
    <property type="entry name" value="Zf-like"/>
</dbReference>
<dbReference type="PANTHER" id="PTHR42885:SF1">
    <property type="entry name" value="THREONINE-PHOSPHATE DECARBOXYLASE"/>
    <property type="match status" value="1"/>
</dbReference>
<evidence type="ECO:0000259" key="4">
    <source>
        <dbReference type="Pfam" id="PF04071"/>
    </source>
</evidence>
<dbReference type="InterPro" id="IPR004839">
    <property type="entry name" value="Aminotransferase_I/II_large"/>
</dbReference>
<dbReference type="PANTHER" id="PTHR42885">
    <property type="entry name" value="HISTIDINOL-PHOSPHATE AMINOTRANSFERASE-RELATED"/>
    <property type="match status" value="1"/>
</dbReference>
<dbReference type="CDD" id="cd00609">
    <property type="entry name" value="AAT_like"/>
    <property type="match status" value="1"/>
</dbReference>